<dbReference type="InterPro" id="IPR033336">
    <property type="entry name" value="SAXO1/2"/>
</dbReference>
<keyword evidence="4" id="KW-1185">Reference proteome</keyword>
<accession>A0A7J7K2N1</accession>
<comment type="similarity">
    <text evidence="1">Belongs to the FAM154 family.</text>
</comment>
<reference evidence="3" key="1">
    <citation type="submission" date="2020-06" db="EMBL/GenBank/DDBJ databases">
        <title>Draft genome of Bugula neritina, a colonial animal packing powerful symbionts and potential medicines.</title>
        <authorList>
            <person name="Rayko M."/>
        </authorList>
    </citation>
    <scope>NUCLEOTIDE SEQUENCE [LARGE SCALE GENOMIC DNA]</scope>
    <source>
        <strain evidence="3">Kwan_BN1</strain>
    </source>
</reference>
<proteinExistence type="inferred from homology"/>
<feature type="region of interest" description="Disordered" evidence="2">
    <location>
        <begin position="267"/>
        <end position="294"/>
    </location>
</feature>
<name>A0A7J7K2N1_BUGNE</name>
<dbReference type="Proteomes" id="UP000593567">
    <property type="component" value="Unassembled WGS sequence"/>
</dbReference>
<gene>
    <name evidence="3" type="ORF">EB796_008785</name>
</gene>
<dbReference type="AlphaFoldDB" id="A0A7J7K2N1"/>
<sequence>METTTTNREAYKGLRVTPASLIKPVNKSHGQGAFQGTTENKDSYTPKPIEHVTAYRLKDNNIMSGTFQGSSGYSENFVQRAVVKTKSFAPSYQYRKPSAKFSCETTNKKDFVAYKDVKKLPHSTVNSQNNWLEAQKAGTPMANAESTYRHDFPDGNIVGDRVSFEPRISTLKLGKENIEMSTNYKDDFTFKTQSKLKSYAPLPTFIKPGVKMDSSTESQERFKGVFQPPPKSFRPLYEINPNKPPMDTSTNYSSSFQRFQFVSDIPESSKSGMLPEIVSSRKASPTKKPATAQE</sequence>
<protein>
    <submittedName>
        <fullName evidence="3">Uncharacterized protein</fullName>
    </submittedName>
</protein>
<dbReference type="EMBL" id="VXIV02001468">
    <property type="protein sequence ID" value="KAF6032900.1"/>
    <property type="molecule type" value="Genomic_DNA"/>
</dbReference>
<evidence type="ECO:0000256" key="2">
    <source>
        <dbReference type="SAM" id="MobiDB-lite"/>
    </source>
</evidence>
<dbReference type="PANTHER" id="PTHR31516:SF17">
    <property type="entry name" value="STABILIZER OF AXONEMAL MICROTUBULES 2"/>
    <property type="match status" value="1"/>
</dbReference>
<comment type="caution">
    <text evidence="3">The sequence shown here is derived from an EMBL/GenBank/DDBJ whole genome shotgun (WGS) entry which is preliminary data.</text>
</comment>
<dbReference type="GO" id="GO:0008017">
    <property type="term" value="F:microtubule binding"/>
    <property type="evidence" value="ECO:0007669"/>
    <property type="project" value="InterPro"/>
</dbReference>
<feature type="region of interest" description="Disordered" evidence="2">
    <location>
        <begin position="207"/>
        <end position="252"/>
    </location>
</feature>
<dbReference type="OrthoDB" id="365640at2759"/>
<organism evidence="3 4">
    <name type="scientific">Bugula neritina</name>
    <name type="common">Brown bryozoan</name>
    <name type="synonym">Sertularia neritina</name>
    <dbReference type="NCBI Taxonomy" id="10212"/>
    <lineage>
        <taxon>Eukaryota</taxon>
        <taxon>Metazoa</taxon>
        <taxon>Spiralia</taxon>
        <taxon>Lophotrochozoa</taxon>
        <taxon>Bryozoa</taxon>
        <taxon>Gymnolaemata</taxon>
        <taxon>Cheilostomatida</taxon>
        <taxon>Flustrina</taxon>
        <taxon>Buguloidea</taxon>
        <taxon>Bugulidae</taxon>
        <taxon>Bugula</taxon>
    </lineage>
</organism>
<evidence type="ECO:0000313" key="3">
    <source>
        <dbReference type="EMBL" id="KAF6032900.1"/>
    </source>
</evidence>
<evidence type="ECO:0000256" key="1">
    <source>
        <dbReference type="ARBA" id="ARBA00008738"/>
    </source>
</evidence>
<feature type="region of interest" description="Disordered" evidence="2">
    <location>
        <begin position="25"/>
        <end position="46"/>
    </location>
</feature>
<dbReference type="PANTHER" id="PTHR31516">
    <property type="entry name" value="STABILIZER OF AXONEMAL MICROTUBULES 2"/>
    <property type="match status" value="1"/>
</dbReference>
<evidence type="ECO:0000313" key="4">
    <source>
        <dbReference type="Proteomes" id="UP000593567"/>
    </source>
</evidence>
<dbReference type="GO" id="GO:0005856">
    <property type="term" value="C:cytoskeleton"/>
    <property type="evidence" value="ECO:0007669"/>
    <property type="project" value="TreeGrafter"/>
</dbReference>